<evidence type="ECO:0000259" key="2">
    <source>
        <dbReference type="Pfam" id="PF13628"/>
    </source>
</evidence>
<dbReference type="EMBL" id="RSED01000006">
    <property type="protein sequence ID" value="RRS04676.1"/>
    <property type="molecule type" value="Genomic_DNA"/>
</dbReference>
<dbReference type="OrthoDB" id="118677at2"/>
<dbReference type="InterPro" id="IPR025419">
    <property type="entry name" value="DUF4142"/>
</dbReference>
<protein>
    <submittedName>
        <fullName evidence="3">DUF4142 domain-containing protein</fullName>
    </submittedName>
</protein>
<name>A0A3R8TTW0_9BURK</name>
<feature type="domain" description="DUF4142" evidence="2">
    <location>
        <begin position="53"/>
        <end position="188"/>
    </location>
</feature>
<evidence type="ECO:0000256" key="1">
    <source>
        <dbReference type="SAM" id="SignalP"/>
    </source>
</evidence>
<feature type="chain" id="PRO_5018781999" evidence="1">
    <location>
        <begin position="25"/>
        <end position="196"/>
    </location>
</feature>
<sequence length="196" mass="20662">MIRRNPHLILPLALSLTMAGTAMAQTTLPASAPKPAVTASGVAGNNGKLSPFDGAFLEQAAQNGHAEIDGAKAALEKAKDSRVKSFAQKLIDDHTKAHAELAALASSKGVDLPKDPSVGQKAKAKILSFRDGDSYDKHFIESIGIKAHESTIKLFKRAAAEATDADVKAFATKTLPTLEGHLKQAHDLHAGLDKKK</sequence>
<dbReference type="Gene3D" id="1.20.1260.10">
    <property type="match status" value="1"/>
</dbReference>
<dbReference type="RefSeq" id="WP_125243050.1">
    <property type="nucleotide sequence ID" value="NZ_RSED01000006.1"/>
</dbReference>
<comment type="caution">
    <text evidence="3">The sequence shown here is derived from an EMBL/GenBank/DDBJ whole genome shotgun (WGS) entry which is preliminary data.</text>
</comment>
<evidence type="ECO:0000313" key="3">
    <source>
        <dbReference type="EMBL" id="RRS04676.1"/>
    </source>
</evidence>
<keyword evidence="4" id="KW-1185">Reference proteome</keyword>
<organism evidence="3 4">
    <name type="scientific">Aquabacterium soli</name>
    <dbReference type="NCBI Taxonomy" id="2493092"/>
    <lineage>
        <taxon>Bacteria</taxon>
        <taxon>Pseudomonadati</taxon>
        <taxon>Pseudomonadota</taxon>
        <taxon>Betaproteobacteria</taxon>
        <taxon>Burkholderiales</taxon>
        <taxon>Aquabacterium</taxon>
    </lineage>
</organism>
<accession>A0A3R8TTW0</accession>
<reference evidence="3 4" key="1">
    <citation type="submission" date="2018-12" db="EMBL/GenBank/DDBJ databases">
        <title>The whole draft genome of Aquabacterium sp. SJQ9.</title>
        <authorList>
            <person name="Sun L."/>
            <person name="Gao X."/>
            <person name="Chen W."/>
            <person name="Huang K."/>
        </authorList>
    </citation>
    <scope>NUCLEOTIDE SEQUENCE [LARGE SCALE GENOMIC DNA]</scope>
    <source>
        <strain evidence="3 4">SJQ9</strain>
    </source>
</reference>
<dbReference type="Proteomes" id="UP000269265">
    <property type="component" value="Unassembled WGS sequence"/>
</dbReference>
<dbReference type="PANTHER" id="PTHR38593">
    <property type="entry name" value="BLR2558 PROTEIN"/>
    <property type="match status" value="1"/>
</dbReference>
<feature type="signal peptide" evidence="1">
    <location>
        <begin position="1"/>
        <end position="24"/>
    </location>
</feature>
<proteinExistence type="predicted"/>
<keyword evidence="1" id="KW-0732">Signal</keyword>
<dbReference type="InterPro" id="IPR012347">
    <property type="entry name" value="Ferritin-like"/>
</dbReference>
<gene>
    <name evidence="3" type="ORF">EIP75_09660</name>
</gene>
<dbReference type="AlphaFoldDB" id="A0A3R8TTW0"/>
<dbReference type="PANTHER" id="PTHR38593:SF1">
    <property type="entry name" value="BLR2558 PROTEIN"/>
    <property type="match status" value="1"/>
</dbReference>
<evidence type="ECO:0000313" key="4">
    <source>
        <dbReference type="Proteomes" id="UP000269265"/>
    </source>
</evidence>
<dbReference type="Pfam" id="PF13628">
    <property type="entry name" value="DUF4142"/>
    <property type="match status" value="1"/>
</dbReference>